<comment type="caution">
    <text evidence="3">The sequence shown here is derived from an EMBL/GenBank/DDBJ whole genome shotgun (WGS) entry which is preliminary data.</text>
</comment>
<keyword evidence="4" id="KW-1185">Reference proteome</keyword>
<reference evidence="3 4" key="1">
    <citation type="submission" date="2017-01" db="EMBL/GenBank/DDBJ databases">
        <authorList>
            <person name="Varghese N."/>
            <person name="Submissions S."/>
        </authorList>
    </citation>
    <scope>NUCLEOTIDE SEQUENCE [LARGE SCALE GENOMIC DNA]</scope>
    <source>
        <strain evidence="3 4">DSM 2061</strain>
    </source>
</reference>
<dbReference type="GO" id="GO:0016787">
    <property type="term" value="F:hydrolase activity"/>
    <property type="evidence" value="ECO:0007669"/>
    <property type="project" value="UniProtKB-KW"/>
</dbReference>
<dbReference type="SUPFAM" id="SSF75005">
    <property type="entry name" value="Arabinanase/levansucrase/invertase"/>
    <property type="match status" value="2"/>
</dbReference>
<dbReference type="PANTHER" id="PTHR43772:SF2">
    <property type="entry name" value="PUTATIVE (AFU_ORTHOLOGUE AFUA_2G04480)-RELATED"/>
    <property type="match status" value="1"/>
</dbReference>
<evidence type="ECO:0000313" key="3">
    <source>
        <dbReference type="EMBL" id="SIS48849.1"/>
    </source>
</evidence>
<protein>
    <submittedName>
        <fullName evidence="3">Glycosyl hydrolases family 43</fullName>
    </submittedName>
</protein>
<dbReference type="Proteomes" id="UP000185728">
    <property type="component" value="Unassembled WGS sequence"/>
</dbReference>
<sequence length="399" mass="45354">MENHPWHFSSIKNNNMKTLSLVIAFAGICHLTACKNEKKPRSTTETPVANQVSEKSKISDYKIEFGKVSPKSIFRNDSLSIWGGSMVKGEDGLYHMFYSQWPKKIGWEWVNYSVIAHAVSESPFGPFEHKDFALPDRGAEFWDGSTTHNPTVHKFNGKYYLYYMGNTGDKKIVSTPGKPKINWVHRNNQRIGVAVADSPNGPWKRFDKPVLDISPNDDALDALMTSNPSVCQMPDGKILMVYKAVGKKDPLPSGGPVVHMVAIADSPTGPFKKYPDPVFTFEGERFPAEDPYIWYQDGKFRAIVKRIKNNGKKREFSLVHYDSEDGIQWEKAKYFEISKRIVEWENGRTQQFEHLERPQVYMENGEPIALLCAADTLDAKGVRESFNIQIPLKIEKIAN</sequence>
<keyword evidence="3" id="KW-0378">Hydrolase</keyword>
<dbReference type="PANTHER" id="PTHR43772">
    <property type="entry name" value="ENDO-1,4-BETA-XYLANASE"/>
    <property type="match status" value="1"/>
</dbReference>
<accession>A0ABY1KM13</accession>
<dbReference type="InterPro" id="IPR023296">
    <property type="entry name" value="Glyco_hydro_beta-prop_sf"/>
</dbReference>
<dbReference type="CDD" id="cd08994">
    <property type="entry name" value="GH43_62_32_68_117_130-like"/>
    <property type="match status" value="1"/>
</dbReference>
<proteinExistence type="predicted"/>
<evidence type="ECO:0000256" key="1">
    <source>
        <dbReference type="ARBA" id="ARBA00022651"/>
    </source>
</evidence>
<dbReference type="EMBL" id="FTOB01000002">
    <property type="protein sequence ID" value="SIS48849.1"/>
    <property type="molecule type" value="Genomic_DNA"/>
</dbReference>
<evidence type="ECO:0000256" key="2">
    <source>
        <dbReference type="ARBA" id="ARBA00023277"/>
    </source>
</evidence>
<dbReference type="Gene3D" id="2.115.10.20">
    <property type="entry name" value="Glycosyl hydrolase domain, family 43"/>
    <property type="match status" value="1"/>
</dbReference>
<gene>
    <name evidence="3" type="ORF">SAMN05421766_102324</name>
</gene>
<dbReference type="InterPro" id="IPR052176">
    <property type="entry name" value="Glycosyl_Hydrlase_43_Enz"/>
</dbReference>
<keyword evidence="2" id="KW-0119">Carbohydrate metabolism</keyword>
<keyword evidence="1" id="KW-0858">Xylan degradation</keyword>
<keyword evidence="1" id="KW-0624">Polysaccharide degradation</keyword>
<organism evidence="3 4">
    <name type="scientific">Zobellia uliginosa</name>
    <dbReference type="NCBI Taxonomy" id="143224"/>
    <lineage>
        <taxon>Bacteria</taxon>
        <taxon>Pseudomonadati</taxon>
        <taxon>Bacteroidota</taxon>
        <taxon>Flavobacteriia</taxon>
        <taxon>Flavobacteriales</taxon>
        <taxon>Flavobacteriaceae</taxon>
        <taxon>Zobellia</taxon>
    </lineage>
</organism>
<evidence type="ECO:0000313" key="4">
    <source>
        <dbReference type="Proteomes" id="UP000185728"/>
    </source>
</evidence>
<name>A0ABY1KM13_9FLAO</name>